<feature type="compositionally biased region" description="Basic and acidic residues" evidence="4">
    <location>
        <begin position="645"/>
        <end position="663"/>
    </location>
</feature>
<feature type="region of interest" description="Disordered" evidence="4">
    <location>
        <begin position="643"/>
        <end position="663"/>
    </location>
</feature>
<dbReference type="RefSeq" id="WP_349967771.1">
    <property type="nucleotide sequence ID" value="NZ_CP157942.1"/>
</dbReference>
<protein>
    <submittedName>
        <fullName evidence="5">Ankyrin repeat domain-containing protein</fullName>
    </submittedName>
</protein>
<dbReference type="Gene3D" id="1.25.40.20">
    <property type="entry name" value="Ankyrin repeat-containing domain"/>
    <property type="match status" value="1"/>
</dbReference>
<dbReference type="PROSITE" id="PS50297">
    <property type="entry name" value="ANK_REP_REGION"/>
    <property type="match status" value="1"/>
</dbReference>
<dbReference type="Pfam" id="PF12796">
    <property type="entry name" value="Ank_2"/>
    <property type="match status" value="1"/>
</dbReference>
<dbReference type="SUPFAM" id="SSF48403">
    <property type="entry name" value="Ankyrin repeat"/>
    <property type="match status" value="1"/>
</dbReference>
<evidence type="ECO:0000256" key="3">
    <source>
        <dbReference type="PROSITE-ProRule" id="PRU00023"/>
    </source>
</evidence>
<proteinExistence type="predicted"/>
<evidence type="ECO:0000256" key="4">
    <source>
        <dbReference type="SAM" id="MobiDB-lite"/>
    </source>
</evidence>
<dbReference type="InterPro" id="IPR002110">
    <property type="entry name" value="Ankyrin_rpt"/>
</dbReference>
<evidence type="ECO:0000313" key="5">
    <source>
        <dbReference type="EMBL" id="XBS67230.1"/>
    </source>
</evidence>
<keyword evidence="2 3" id="KW-0040">ANK repeat</keyword>
<dbReference type="AlphaFoldDB" id="A0AAU7Q2G6"/>
<dbReference type="PROSITE" id="PS50088">
    <property type="entry name" value="ANK_REPEAT"/>
    <property type="match status" value="1"/>
</dbReference>
<organism evidence="5">
    <name type="scientific">Wolbachia endosymbiont of Armadillidium arcangelii</name>
    <dbReference type="NCBI Taxonomy" id="3158571"/>
    <lineage>
        <taxon>Bacteria</taxon>
        <taxon>Pseudomonadati</taxon>
        <taxon>Pseudomonadota</taxon>
        <taxon>Alphaproteobacteria</taxon>
        <taxon>Rickettsiales</taxon>
        <taxon>Anaplasmataceae</taxon>
        <taxon>Wolbachieae</taxon>
        <taxon>Wolbachia</taxon>
    </lineage>
</organism>
<accession>A0AAU7Q2G6</accession>
<name>A0AAU7Q2G6_9RICK</name>
<keyword evidence="1" id="KW-0677">Repeat</keyword>
<dbReference type="InterPro" id="IPR036770">
    <property type="entry name" value="Ankyrin_rpt-contain_sf"/>
</dbReference>
<feature type="repeat" description="ANK" evidence="3">
    <location>
        <begin position="183"/>
        <end position="215"/>
    </location>
</feature>
<dbReference type="EMBL" id="CP157942">
    <property type="protein sequence ID" value="XBS67230.1"/>
    <property type="molecule type" value="Genomic_DNA"/>
</dbReference>
<evidence type="ECO:0000256" key="2">
    <source>
        <dbReference type="ARBA" id="ARBA00023043"/>
    </source>
</evidence>
<dbReference type="PANTHER" id="PTHR24198:SF193">
    <property type="match status" value="1"/>
</dbReference>
<gene>
    <name evidence="5" type="ORF">ABLO99_00555</name>
</gene>
<dbReference type="PANTHER" id="PTHR24198">
    <property type="entry name" value="ANKYRIN REPEAT AND PROTEIN KINASE DOMAIN-CONTAINING PROTEIN"/>
    <property type="match status" value="1"/>
</dbReference>
<sequence>MGESTGIVKSIINLLKPKSKPEPSDFEYESIIEHLSSKEHLLNELMNDMWYSGDLPSVRNHNEPSSLIDSKLGLSEQICVWFALDHDLTPSQKNLNKKLLSALKCLASNCGSFDNTEPLEEFLYDNKNNKDLKVVLNIKRGESQSTVLHAIAGANIGGFRRTGNQAIDLLLEAGADPNIQDNKGKTPLYLAAAKGHHDNANSLLLKGANPNITSRKGRTPQQIATNNLCYDIEELFLTDKQKKMNKELYDLLVLDSDCTKNLKEFLSKHKRDSDLKVVLNIRQGMGESKVFSYVDRFSWDNEGLIQELRKIFLEAGALDYGINIYRQQKEGQASKLLVNLTSNQKEKLNKFSDKVLRAQNMAELEEIVNDAIKSGVRLNYSLSQDFFSGNEYTFTDYVMKKISDELEKNPKVSSSIICQLVSKGAVFGNTVDANTLTSEFKEHKTNLKKAYRDYVSNSHKFIEIAKSATNSELKDARVDNSVFYLEYSKDSKIDIIKITDGVRGLGLTDGEIKCGRNIVKIGRSEVEIKTENGIRNYTDLTEGSSIVLTFYTSLGELEVRLCPHEENKNWIKVEVSEEGLLLLDKIDSYNEAIEDCNEGIENYEKIGQNCLLGGLSVIEAIDRGVFARSGGLMHPEVISESNNKWTEREELRRTSDPRREVSR</sequence>
<evidence type="ECO:0000256" key="1">
    <source>
        <dbReference type="ARBA" id="ARBA00022737"/>
    </source>
</evidence>
<dbReference type="SMART" id="SM00248">
    <property type="entry name" value="ANK"/>
    <property type="match status" value="2"/>
</dbReference>
<reference evidence="5" key="1">
    <citation type="submission" date="2024-06" db="EMBL/GenBank/DDBJ databases">
        <authorList>
            <person name="Dussert Y."/>
            <person name="Peccoud J."/>
            <person name="Pigeault R."/>
        </authorList>
    </citation>
    <scope>NUCLEOTIDE SEQUENCE</scope>
    <source>
        <strain evidence="5">WArc</strain>
    </source>
</reference>